<evidence type="ECO:0000259" key="6">
    <source>
        <dbReference type="Pfam" id="PF01957"/>
    </source>
</evidence>
<protein>
    <submittedName>
        <fullName evidence="7">NfeD family protein</fullName>
    </submittedName>
</protein>
<dbReference type="SUPFAM" id="SSF141322">
    <property type="entry name" value="NfeD domain-like"/>
    <property type="match status" value="1"/>
</dbReference>
<proteinExistence type="predicted"/>
<evidence type="ECO:0000256" key="3">
    <source>
        <dbReference type="ARBA" id="ARBA00022989"/>
    </source>
</evidence>
<comment type="subcellular location">
    <subcellularLocation>
        <location evidence="1">Membrane</location>
        <topology evidence="1">Multi-pass membrane protein</topology>
    </subcellularLocation>
</comment>
<dbReference type="InterPro" id="IPR052165">
    <property type="entry name" value="Membrane_assoc_protease"/>
</dbReference>
<evidence type="ECO:0000256" key="5">
    <source>
        <dbReference type="SAM" id="Phobius"/>
    </source>
</evidence>
<dbReference type="PANTHER" id="PTHR33507:SF3">
    <property type="entry name" value="INNER MEMBRANE PROTEIN YBBJ"/>
    <property type="match status" value="1"/>
</dbReference>
<evidence type="ECO:0000313" key="7">
    <source>
        <dbReference type="EMBL" id="MEC5388288.1"/>
    </source>
</evidence>
<keyword evidence="8" id="KW-1185">Reference proteome</keyword>
<dbReference type="Pfam" id="PF01957">
    <property type="entry name" value="NfeD"/>
    <property type="match status" value="1"/>
</dbReference>
<evidence type="ECO:0000256" key="2">
    <source>
        <dbReference type="ARBA" id="ARBA00022692"/>
    </source>
</evidence>
<name>A0ABU6KBA3_9RHOO</name>
<sequence>MTIFWVVLAVAAVVAEMLTGTLYLLVVGLGAGLGAVASGLDAGVVVQCLVAAIVVVGGSLLVSRFRKPAPGEMAPDLQGSAEVVAVADAGKLRVRWRGTEWDARADDVLAPGEAVTVVRQQGNLLHVARHA</sequence>
<dbReference type="RefSeq" id="WP_327601260.1">
    <property type="nucleotide sequence ID" value="NZ_JAYXHS010000005.1"/>
</dbReference>
<dbReference type="InterPro" id="IPR012340">
    <property type="entry name" value="NA-bd_OB-fold"/>
</dbReference>
<dbReference type="InterPro" id="IPR002810">
    <property type="entry name" value="NfeD-like_C"/>
</dbReference>
<keyword evidence="4 5" id="KW-0472">Membrane</keyword>
<reference evidence="7 8" key="1">
    <citation type="submission" date="2024-01" db="EMBL/GenBank/DDBJ databases">
        <title>Uliginosibacterium soil sp. nov.</title>
        <authorList>
            <person name="Lv Y."/>
        </authorList>
    </citation>
    <scope>NUCLEOTIDE SEQUENCE [LARGE SCALE GENOMIC DNA]</scope>
    <source>
        <strain evidence="7 8">H3</strain>
    </source>
</reference>
<accession>A0ABU6KBA3</accession>
<keyword evidence="2 5" id="KW-0812">Transmembrane</keyword>
<keyword evidence="3 5" id="KW-1133">Transmembrane helix</keyword>
<dbReference type="Gene3D" id="2.40.50.140">
    <property type="entry name" value="Nucleic acid-binding proteins"/>
    <property type="match status" value="1"/>
</dbReference>
<feature type="domain" description="NfeD-like C-terminal" evidence="6">
    <location>
        <begin position="82"/>
        <end position="128"/>
    </location>
</feature>
<gene>
    <name evidence="7" type="ORF">VVD49_21325</name>
</gene>
<evidence type="ECO:0000313" key="8">
    <source>
        <dbReference type="Proteomes" id="UP001331561"/>
    </source>
</evidence>
<evidence type="ECO:0000256" key="1">
    <source>
        <dbReference type="ARBA" id="ARBA00004141"/>
    </source>
</evidence>
<feature type="transmembrane region" description="Helical" evidence="5">
    <location>
        <begin position="42"/>
        <end position="63"/>
    </location>
</feature>
<evidence type="ECO:0000256" key="4">
    <source>
        <dbReference type="ARBA" id="ARBA00023136"/>
    </source>
</evidence>
<dbReference type="EMBL" id="JAYXHS010000005">
    <property type="protein sequence ID" value="MEC5388288.1"/>
    <property type="molecule type" value="Genomic_DNA"/>
</dbReference>
<dbReference type="Proteomes" id="UP001331561">
    <property type="component" value="Unassembled WGS sequence"/>
</dbReference>
<dbReference type="PANTHER" id="PTHR33507">
    <property type="entry name" value="INNER MEMBRANE PROTEIN YBBJ"/>
    <property type="match status" value="1"/>
</dbReference>
<organism evidence="7 8">
    <name type="scientific">Uliginosibacterium silvisoli</name>
    <dbReference type="NCBI Taxonomy" id="3114758"/>
    <lineage>
        <taxon>Bacteria</taxon>
        <taxon>Pseudomonadati</taxon>
        <taxon>Pseudomonadota</taxon>
        <taxon>Betaproteobacteria</taxon>
        <taxon>Rhodocyclales</taxon>
        <taxon>Zoogloeaceae</taxon>
        <taxon>Uliginosibacterium</taxon>
    </lineage>
</organism>
<comment type="caution">
    <text evidence="7">The sequence shown here is derived from an EMBL/GenBank/DDBJ whole genome shotgun (WGS) entry which is preliminary data.</text>
</comment>